<dbReference type="Proteomes" id="UP000001202">
    <property type="component" value="Chromosome"/>
</dbReference>
<evidence type="ECO:0000256" key="1">
    <source>
        <dbReference type="SAM" id="Phobius"/>
    </source>
</evidence>
<dbReference type="AlphaFoldDB" id="A0A0H3BIG9"/>
<reference evidence="2 3" key="1">
    <citation type="journal article" date="2008" name="BMC Microbiol.">
        <title>Complete genome sequence of Treponema pallidum ssp. pallidum strain SS14 determined with oligonucleotide arrays.</title>
        <authorList>
            <person name="Matejkova P."/>
            <person name="Strouhal M."/>
            <person name="Smajs D."/>
            <person name="Norris S.J."/>
            <person name="Palzkill T."/>
            <person name="Petrosino J.F."/>
            <person name="Sodergren E."/>
            <person name="Norton J.E."/>
            <person name="Singh J."/>
            <person name="Richmond T.A."/>
            <person name="Molla M.N."/>
            <person name="Albert T.J."/>
            <person name="Weinstock G.M."/>
        </authorList>
    </citation>
    <scope>NUCLEOTIDE SEQUENCE [LARGE SCALE GENOMIC DNA]</scope>
    <source>
        <strain evidence="2 3">SS14</strain>
    </source>
</reference>
<keyword evidence="1" id="KW-1133">Transmembrane helix</keyword>
<dbReference type="EMBL" id="CP000805">
    <property type="protein sequence ID" value="ACD70903.1"/>
    <property type="molecule type" value="Genomic_DNA"/>
</dbReference>
<name>A0A0H3BIG9_TREPS</name>
<feature type="transmembrane region" description="Helical" evidence="1">
    <location>
        <begin position="43"/>
        <end position="64"/>
    </location>
</feature>
<proteinExistence type="predicted"/>
<evidence type="ECO:0000313" key="3">
    <source>
        <dbReference type="Proteomes" id="UP000001202"/>
    </source>
</evidence>
<evidence type="ECO:0000313" key="2">
    <source>
        <dbReference type="EMBL" id="ACD70903.1"/>
    </source>
</evidence>
<dbReference type="RefSeq" id="WP_010881928.1">
    <property type="nucleotide sequence ID" value="NC_010741.1"/>
</dbReference>
<organism evidence="2 3">
    <name type="scientific">Treponema pallidum subsp. pallidum (strain SS14)</name>
    <dbReference type="NCBI Taxonomy" id="455434"/>
    <lineage>
        <taxon>Bacteria</taxon>
        <taxon>Pseudomonadati</taxon>
        <taxon>Spirochaetota</taxon>
        <taxon>Spirochaetia</taxon>
        <taxon>Spirochaetales</taxon>
        <taxon>Treponemataceae</taxon>
        <taxon>Treponema</taxon>
    </lineage>
</organism>
<sequence length="224" mass="24238">MTLSHPTREDRPSRRVLQLGLDRMGIQWHTARGGVRARCVVRVGSLLAALGMGAGVFAAEVFVSPKVGQVGAHPWGKEPAPRTDVLLYTPTLGLAVGVIAHNGFAFTTELDAGLAFLMFRAQFLVGWAIRSGKNFAFIPSLGVDILSTQDDKLVGIPINLDFLIFFTKHVGLDFTFGSGVNVPLTKNLKKGANGNGQDLTWSNIWAKYCCTSLVMVKIGPVFRI</sequence>
<gene>
    <name evidence="2" type="ordered locus">TPASS_0479</name>
</gene>
<feature type="transmembrane region" description="Helical" evidence="1">
    <location>
        <begin position="112"/>
        <end position="129"/>
    </location>
</feature>
<dbReference type="KEGG" id="tpp:TPASS_0479"/>
<protein>
    <recommendedName>
        <fullName evidence="4">DUF2715 domain-containing protein</fullName>
    </recommendedName>
</protein>
<dbReference type="Pfam" id="PF10895">
    <property type="entry name" value="DUF2715"/>
    <property type="match status" value="1"/>
</dbReference>
<dbReference type="GeneID" id="93876246"/>
<accession>A0A0H3BIG9</accession>
<evidence type="ECO:0008006" key="4">
    <source>
        <dbReference type="Google" id="ProtNLM"/>
    </source>
</evidence>
<feature type="transmembrane region" description="Helical" evidence="1">
    <location>
        <begin position="85"/>
        <end position="106"/>
    </location>
</feature>
<dbReference type="InterPro" id="IPR024471">
    <property type="entry name" value="DUF2715"/>
</dbReference>
<keyword evidence="1" id="KW-0472">Membrane</keyword>
<keyword evidence="1" id="KW-0812">Transmembrane</keyword>